<dbReference type="RefSeq" id="WP_092521557.1">
    <property type="nucleotide sequence ID" value="NZ_CAWRAH010000010.1"/>
</dbReference>
<protein>
    <submittedName>
        <fullName evidence="2">Type II secretion system pilotin lipoprotein (PulS_OutS)</fullName>
    </submittedName>
</protein>
<evidence type="ECO:0000256" key="1">
    <source>
        <dbReference type="SAM" id="SignalP"/>
    </source>
</evidence>
<feature type="signal peptide" evidence="1">
    <location>
        <begin position="1"/>
        <end position="22"/>
    </location>
</feature>
<accession>A0A1I5EIQ9</accession>
<keyword evidence="3" id="KW-1185">Reference proteome</keyword>
<evidence type="ECO:0000313" key="2">
    <source>
        <dbReference type="EMBL" id="SFO11358.1"/>
    </source>
</evidence>
<feature type="chain" id="PRO_5011710890" evidence="1">
    <location>
        <begin position="23"/>
        <end position="115"/>
    </location>
</feature>
<evidence type="ECO:0000313" key="3">
    <source>
        <dbReference type="Proteomes" id="UP000199011"/>
    </source>
</evidence>
<name>A0A1I5EIQ9_9GAMM</name>
<sequence length="115" mass="13361">MQKITLFMYILALFIFAQPANALSENEAEELADLEAVFIYLKFDCGYSQIPKSQIQHAIFYFAQRQKWDLSNYDTQLMLELKRLGYNDLKGISLPHETKCHSFARNSLGLLSYVK</sequence>
<dbReference type="Gene3D" id="1.20.58.1630">
    <property type="entry name" value="Chaperone lipoprotein PulS/OutS"/>
    <property type="match status" value="1"/>
</dbReference>
<proteinExistence type="predicted"/>
<dbReference type="InterPro" id="IPR019114">
    <property type="entry name" value="Chap_lipoprot_PulS/OutS-like"/>
</dbReference>
<dbReference type="EMBL" id="FOVO01000074">
    <property type="protein sequence ID" value="SFO11358.1"/>
    <property type="molecule type" value="Genomic_DNA"/>
</dbReference>
<keyword evidence="2" id="KW-0449">Lipoprotein</keyword>
<keyword evidence="1" id="KW-0732">Signal</keyword>
<gene>
    <name evidence="2" type="ORF">SAMN05421579_1742</name>
</gene>
<dbReference type="InterPro" id="IPR038432">
    <property type="entry name" value="PulS/OutS-like_sf"/>
</dbReference>
<organism evidence="2 3">
    <name type="scientific">Xenorhabdus japonica</name>
    <dbReference type="NCBI Taxonomy" id="53341"/>
    <lineage>
        <taxon>Bacteria</taxon>
        <taxon>Pseudomonadati</taxon>
        <taxon>Pseudomonadota</taxon>
        <taxon>Gammaproteobacteria</taxon>
        <taxon>Enterobacterales</taxon>
        <taxon>Morganellaceae</taxon>
        <taxon>Xenorhabdus</taxon>
    </lineage>
</organism>
<reference evidence="3" key="1">
    <citation type="submission" date="2016-10" db="EMBL/GenBank/DDBJ databases">
        <authorList>
            <person name="Varghese N."/>
            <person name="Submissions S."/>
        </authorList>
    </citation>
    <scope>NUCLEOTIDE SEQUENCE [LARGE SCALE GENOMIC DNA]</scope>
    <source>
        <strain evidence="3">DSM 16522</strain>
    </source>
</reference>
<dbReference type="Pfam" id="PF09691">
    <property type="entry name" value="T2SS_PulS_OutS"/>
    <property type="match status" value="1"/>
</dbReference>
<dbReference type="Proteomes" id="UP000199011">
    <property type="component" value="Unassembled WGS sequence"/>
</dbReference>
<dbReference type="AlphaFoldDB" id="A0A1I5EIQ9"/>
<dbReference type="OrthoDB" id="6414804at2"/>
<dbReference type="STRING" id="53341.SAMN05421579_1742"/>
<dbReference type="NCBIfam" id="NF037975">
    <property type="entry name" value="pilot_rel_YacC"/>
    <property type="match status" value="1"/>
</dbReference>